<reference evidence="1 2" key="1">
    <citation type="submission" date="2014-06" db="EMBL/GenBank/DDBJ databases">
        <title>Evolutionary Origins and Diversification of the Mycorrhizal Mutualists.</title>
        <authorList>
            <consortium name="DOE Joint Genome Institute"/>
            <consortium name="Mycorrhizal Genomics Consortium"/>
            <person name="Kohler A."/>
            <person name="Kuo A."/>
            <person name="Nagy L.G."/>
            <person name="Floudas D."/>
            <person name="Copeland A."/>
            <person name="Barry K.W."/>
            <person name="Cichocki N."/>
            <person name="Veneault-Fourrey C."/>
            <person name="LaButti K."/>
            <person name="Lindquist E.A."/>
            <person name="Lipzen A."/>
            <person name="Lundell T."/>
            <person name="Morin E."/>
            <person name="Murat C."/>
            <person name="Riley R."/>
            <person name="Ohm R."/>
            <person name="Sun H."/>
            <person name="Tunlid A."/>
            <person name="Henrissat B."/>
            <person name="Grigoriev I.V."/>
            <person name="Hibbett D.S."/>
            <person name="Martin F."/>
        </authorList>
    </citation>
    <scope>NUCLEOTIDE SEQUENCE [LARGE SCALE GENOMIC DNA]</scope>
    <source>
        <strain evidence="1 2">SS14</strain>
    </source>
</reference>
<name>A0A0C9W450_SPHS4</name>
<dbReference type="AlphaFoldDB" id="A0A0C9W450"/>
<evidence type="ECO:0000313" key="1">
    <source>
        <dbReference type="EMBL" id="KIJ46071.1"/>
    </source>
</evidence>
<dbReference type="HOGENOM" id="CLU_1620127_0_0_1"/>
<gene>
    <name evidence="1" type="ORF">M422DRAFT_250501</name>
</gene>
<sequence>MQAFASLDPTESKDSNVTRLQQLDQYNIHSGTVDLDELAAITLDYIECFGFIIVGINASSLPGELRSAGATLLDASATGLEAIDTLLQGLRFARKFHRKLNRLMNPASYRWGNSRRLTDGEWEELGLMATKVHSTIQKCLGILREIEGRFLSVSHNSPRESIMH</sequence>
<proteinExistence type="predicted"/>
<dbReference type="EMBL" id="KN837109">
    <property type="protein sequence ID" value="KIJ46071.1"/>
    <property type="molecule type" value="Genomic_DNA"/>
</dbReference>
<protein>
    <submittedName>
        <fullName evidence="1">Uncharacterized protein</fullName>
    </submittedName>
</protein>
<dbReference type="Proteomes" id="UP000054279">
    <property type="component" value="Unassembled WGS sequence"/>
</dbReference>
<organism evidence="1 2">
    <name type="scientific">Sphaerobolus stellatus (strain SS14)</name>
    <dbReference type="NCBI Taxonomy" id="990650"/>
    <lineage>
        <taxon>Eukaryota</taxon>
        <taxon>Fungi</taxon>
        <taxon>Dikarya</taxon>
        <taxon>Basidiomycota</taxon>
        <taxon>Agaricomycotina</taxon>
        <taxon>Agaricomycetes</taxon>
        <taxon>Phallomycetidae</taxon>
        <taxon>Geastrales</taxon>
        <taxon>Sphaerobolaceae</taxon>
        <taxon>Sphaerobolus</taxon>
    </lineage>
</organism>
<evidence type="ECO:0000313" key="2">
    <source>
        <dbReference type="Proteomes" id="UP000054279"/>
    </source>
</evidence>
<keyword evidence="2" id="KW-1185">Reference proteome</keyword>
<accession>A0A0C9W450</accession>